<dbReference type="PANTHER" id="PTHR31973">
    <property type="entry name" value="POLYPROTEIN, PUTATIVE-RELATED"/>
    <property type="match status" value="1"/>
</dbReference>
<accession>A0A6L2M1J4</accession>
<keyword evidence="3 7" id="KW-0863">Zinc-finger</keyword>
<comment type="caution">
    <text evidence="10">The sequence shown here is derived from an EMBL/GenBank/DDBJ whole genome shotgun (WGS) entry which is preliminary data.</text>
</comment>
<gene>
    <name evidence="10" type="ORF">Tci_039846</name>
</gene>
<dbReference type="AlphaFoldDB" id="A0A6L2M1J4"/>
<evidence type="ECO:0000256" key="6">
    <source>
        <dbReference type="ARBA" id="ARBA00023172"/>
    </source>
</evidence>
<feature type="compositionally biased region" description="Acidic residues" evidence="8">
    <location>
        <begin position="144"/>
        <end position="155"/>
    </location>
</feature>
<evidence type="ECO:0000256" key="5">
    <source>
        <dbReference type="ARBA" id="ARBA00023125"/>
    </source>
</evidence>
<feature type="region of interest" description="Disordered" evidence="8">
    <location>
        <begin position="422"/>
        <end position="517"/>
    </location>
</feature>
<keyword evidence="4" id="KW-0862">Zinc</keyword>
<evidence type="ECO:0000256" key="2">
    <source>
        <dbReference type="ARBA" id="ARBA00022723"/>
    </source>
</evidence>
<feature type="compositionally biased region" description="Low complexity" evidence="8">
    <location>
        <begin position="442"/>
        <end position="451"/>
    </location>
</feature>
<dbReference type="Pfam" id="PF04434">
    <property type="entry name" value="SWIM"/>
    <property type="match status" value="1"/>
</dbReference>
<dbReference type="GO" id="GO:0004803">
    <property type="term" value="F:transposase activity"/>
    <property type="evidence" value="ECO:0007669"/>
    <property type="project" value="InterPro"/>
</dbReference>
<keyword evidence="1" id="KW-0815">Transposition</keyword>
<reference evidence="10" key="1">
    <citation type="journal article" date="2019" name="Sci. Rep.">
        <title>Draft genome of Tanacetum cinerariifolium, the natural source of mosquito coil.</title>
        <authorList>
            <person name="Yamashiro T."/>
            <person name="Shiraishi A."/>
            <person name="Satake H."/>
            <person name="Nakayama K."/>
        </authorList>
    </citation>
    <scope>NUCLEOTIDE SEQUENCE</scope>
</reference>
<evidence type="ECO:0000256" key="3">
    <source>
        <dbReference type="ARBA" id="ARBA00022771"/>
    </source>
</evidence>
<dbReference type="PROSITE" id="PS50966">
    <property type="entry name" value="ZF_SWIM"/>
    <property type="match status" value="1"/>
</dbReference>
<evidence type="ECO:0000256" key="1">
    <source>
        <dbReference type="ARBA" id="ARBA00022578"/>
    </source>
</evidence>
<feature type="region of interest" description="Disordered" evidence="8">
    <location>
        <begin position="129"/>
        <end position="159"/>
    </location>
</feature>
<dbReference type="InterPro" id="IPR006564">
    <property type="entry name" value="Znf_PMZ"/>
</dbReference>
<feature type="region of interest" description="Disordered" evidence="8">
    <location>
        <begin position="94"/>
        <end position="116"/>
    </location>
</feature>
<evidence type="ECO:0000256" key="7">
    <source>
        <dbReference type="PROSITE-ProRule" id="PRU00325"/>
    </source>
</evidence>
<keyword evidence="5" id="KW-0238">DNA-binding</keyword>
<sequence length="517" mass="58213">MAAPIYNDLVFEVNNDGVTGDGMASVDVGGTEEVIAEDVDDGVDVDGGEEANLDEEVRVRKVVDKGKRIMIEEDNLKRKTKSQRMGNGIVIEENHNPSLMDESESETESDFGTDNPNYVDAGMDCNMYSDSESDYSDRSVDYLSDGDESESEDLDLPTGNGLTLMSDQHKGLIKAVKDVMPYADHRQCARHIYEGFRKQFSGVQFRGLFWAASKDSYPELFKKIMDKIKRANLNSHQHLIKKDPKTWSKAFFRTDSNCEVVENGFNECFNYVLLRVRNKPLITMLEAMRVIMLEQMNTFRQLMEAWTCGNLFEVRNGSEAFKVDESLRTCSCRIWKLSRIACPHAVAIIFKLNSVADVRVSSEDNIVQTMREERVMFTDVDESSVAKVGGSCGDKVVQKRGEKGLRGRPRFRRLSAWFGLNHGDMNTSNENQNSDPVHEPETQQSQVSTSSKVEKANQTTNDSEPVQAAPADYPRLAKRATSELIRPREKSQRILQKKLSKNNGGAGSSRFNVQDVE</sequence>
<dbReference type="GO" id="GO:0008270">
    <property type="term" value="F:zinc ion binding"/>
    <property type="evidence" value="ECO:0007669"/>
    <property type="project" value="UniProtKB-KW"/>
</dbReference>
<evidence type="ECO:0000259" key="9">
    <source>
        <dbReference type="PROSITE" id="PS50966"/>
    </source>
</evidence>
<feature type="compositionally biased region" description="Acidic residues" evidence="8">
    <location>
        <begin position="101"/>
        <end position="111"/>
    </location>
</feature>
<evidence type="ECO:0000256" key="8">
    <source>
        <dbReference type="SAM" id="MobiDB-lite"/>
    </source>
</evidence>
<feature type="compositionally biased region" description="Polar residues" evidence="8">
    <location>
        <begin position="424"/>
        <end position="435"/>
    </location>
</feature>
<feature type="domain" description="SWIM-type" evidence="9">
    <location>
        <begin position="321"/>
        <end position="353"/>
    </location>
</feature>
<organism evidence="10">
    <name type="scientific">Tanacetum cinerariifolium</name>
    <name type="common">Dalmatian daisy</name>
    <name type="synonym">Chrysanthemum cinerariifolium</name>
    <dbReference type="NCBI Taxonomy" id="118510"/>
    <lineage>
        <taxon>Eukaryota</taxon>
        <taxon>Viridiplantae</taxon>
        <taxon>Streptophyta</taxon>
        <taxon>Embryophyta</taxon>
        <taxon>Tracheophyta</taxon>
        <taxon>Spermatophyta</taxon>
        <taxon>Magnoliopsida</taxon>
        <taxon>eudicotyledons</taxon>
        <taxon>Gunneridae</taxon>
        <taxon>Pentapetalae</taxon>
        <taxon>asterids</taxon>
        <taxon>campanulids</taxon>
        <taxon>Asterales</taxon>
        <taxon>Asteraceae</taxon>
        <taxon>Asteroideae</taxon>
        <taxon>Anthemideae</taxon>
        <taxon>Anthemidinae</taxon>
        <taxon>Tanacetum</taxon>
    </lineage>
</organism>
<dbReference type="GO" id="GO:0003677">
    <property type="term" value="F:DNA binding"/>
    <property type="evidence" value="ECO:0007669"/>
    <property type="project" value="UniProtKB-KW"/>
</dbReference>
<keyword evidence="6" id="KW-0233">DNA recombination</keyword>
<dbReference type="PROSITE" id="PS01007">
    <property type="entry name" value="TRANSPOSASE_MUTATOR"/>
    <property type="match status" value="1"/>
</dbReference>
<dbReference type="PANTHER" id="PTHR31973:SF189">
    <property type="entry name" value="TRANSPOSASE, MUDR, PLANT, MULE TRANSPOSASE DOMAIN PROTEIN-RELATED"/>
    <property type="match status" value="1"/>
</dbReference>
<keyword evidence="2" id="KW-0479">Metal-binding</keyword>
<dbReference type="InterPro" id="IPR007527">
    <property type="entry name" value="Znf_SWIM"/>
</dbReference>
<dbReference type="InterPro" id="IPR001207">
    <property type="entry name" value="Transposase_mutator"/>
</dbReference>
<protein>
    <submittedName>
        <fullName evidence="10">Pentatricopeptide repeat-containing protein</fullName>
    </submittedName>
</protein>
<evidence type="ECO:0000256" key="4">
    <source>
        <dbReference type="ARBA" id="ARBA00022833"/>
    </source>
</evidence>
<dbReference type="EMBL" id="BKCJ010005645">
    <property type="protein sequence ID" value="GEU67868.1"/>
    <property type="molecule type" value="Genomic_DNA"/>
</dbReference>
<dbReference type="SMART" id="SM00575">
    <property type="entry name" value="ZnF_PMZ"/>
    <property type="match status" value="1"/>
</dbReference>
<name>A0A6L2M1J4_TANCI</name>
<proteinExistence type="predicted"/>
<dbReference type="GO" id="GO:0006313">
    <property type="term" value="P:DNA transposition"/>
    <property type="evidence" value="ECO:0007669"/>
    <property type="project" value="InterPro"/>
</dbReference>
<evidence type="ECO:0000313" key="10">
    <source>
        <dbReference type="EMBL" id="GEU67868.1"/>
    </source>
</evidence>